<dbReference type="InterPro" id="IPR016040">
    <property type="entry name" value="NAD(P)-bd_dom"/>
</dbReference>
<name>A0A1F4U3D1_UNCSA</name>
<dbReference type="Gene3D" id="3.90.25.10">
    <property type="entry name" value="UDP-galactose 4-epimerase, domain 1"/>
    <property type="match status" value="1"/>
</dbReference>
<dbReference type="CDD" id="cd05260">
    <property type="entry name" value="GDP_MD_SDR_e"/>
    <property type="match status" value="1"/>
</dbReference>
<comment type="catalytic activity">
    <reaction evidence="1">
        <text>GDP-alpha-D-mannose = GDP-4-dehydro-alpha-D-rhamnose + H2O</text>
        <dbReference type="Rhea" id="RHEA:23820"/>
        <dbReference type="ChEBI" id="CHEBI:15377"/>
        <dbReference type="ChEBI" id="CHEBI:57527"/>
        <dbReference type="ChEBI" id="CHEBI:57964"/>
        <dbReference type="EC" id="4.2.1.47"/>
    </reaction>
</comment>
<dbReference type="SUPFAM" id="SSF51735">
    <property type="entry name" value="NAD(P)-binding Rossmann-fold domains"/>
    <property type="match status" value="1"/>
</dbReference>
<dbReference type="EC" id="4.2.1.47" evidence="4"/>
<evidence type="ECO:0000313" key="8">
    <source>
        <dbReference type="EMBL" id="OGC39474.1"/>
    </source>
</evidence>
<accession>A0A1F4U3D1</accession>
<dbReference type="FunFam" id="3.40.50.720:FF:000924">
    <property type="entry name" value="GDP-mannose 4,6 dehydratase"/>
    <property type="match status" value="1"/>
</dbReference>
<evidence type="ECO:0000256" key="2">
    <source>
        <dbReference type="ARBA" id="ARBA00001937"/>
    </source>
</evidence>
<reference evidence="8 9" key="1">
    <citation type="journal article" date="2016" name="Nat. Commun.">
        <title>Thousands of microbial genomes shed light on interconnected biogeochemical processes in an aquifer system.</title>
        <authorList>
            <person name="Anantharaman K."/>
            <person name="Brown C.T."/>
            <person name="Hug L.A."/>
            <person name="Sharon I."/>
            <person name="Castelle C.J."/>
            <person name="Probst A.J."/>
            <person name="Thomas B.C."/>
            <person name="Singh A."/>
            <person name="Wilkins M.J."/>
            <person name="Karaoz U."/>
            <person name="Brodie E.L."/>
            <person name="Williams K.H."/>
            <person name="Hubbard S.S."/>
            <person name="Banfield J.F."/>
        </authorList>
    </citation>
    <scope>NUCLEOTIDE SEQUENCE [LARGE SCALE GENOMIC DNA]</scope>
</reference>
<dbReference type="AlphaFoldDB" id="A0A1F4U3D1"/>
<protein>
    <recommendedName>
        <fullName evidence="4">GDP-mannose 4,6-dehydratase</fullName>
        <ecNumber evidence="4">4.2.1.47</ecNumber>
    </recommendedName>
</protein>
<dbReference type="PANTHER" id="PTHR43715:SF1">
    <property type="entry name" value="GDP-MANNOSE 4,6 DEHYDRATASE"/>
    <property type="match status" value="1"/>
</dbReference>
<dbReference type="Proteomes" id="UP000179242">
    <property type="component" value="Unassembled WGS sequence"/>
</dbReference>
<evidence type="ECO:0000256" key="3">
    <source>
        <dbReference type="ARBA" id="ARBA00009263"/>
    </source>
</evidence>
<comment type="caution">
    <text evidence="8">The sequence shown here is derived from an EMBL/GenBank/DDBJ whole genome shotgun (WGS) entry which is preliminary data.</text>
</comment>
<dbReference type="InterPro" id="IPR036291">
    <property type="entry name" value="NAD(P)-bd_dom_sf"/>
</dbReference>
<comment type="cofactor">
    <cofactor evidence="2">
        <name>NADP(+)</name>
        <dbReference type="ChEBI" id="CHEBI:58349"/>
    </cofactor>
</comment>
<feature type="domain" description="NAD(P)-binding" evidence="7">
    <location>
        <begin position="5"/>
        <end position="316"/>
    </location>
</feature>
<evidence type="ECO:0000256" key="6">
    <source>
        <dbReference type="ARBA" id="ARBA00059383"/>
    </source>
</evidence>
<gene>
    <name evidence="8" type="ORF">A2438_07935</name>
</gene>
<dbReference type="PANTHER" id="PTHR43715">
    <property type="entry name" value="GDP-MANNOSE 4,6-DEHYDRATASE"/>
    <property type="match status" value="1"/>
</dbReference>
<evidence type="ECO:0000313" key="9">
    <source>
        <dbReference type="Proteomes" id="UP000179242"/>
    </source>
</evidence>
<evidence type="ECO:0000256" key="5">
    <source>
        <dbReference type="ARBA" id="ARBA00023239"/>
    </source>
</evidence>
<dbReference type="Gene3D" id="3.40.50.720">
    <property type="entry name" value="NAD(P)-binding Rossmann-like Domain"/>
    <property type="match status" value="1"/>
</dbReference>
<dbReference type="InterPro" id="IPR006368">
    <property type="entry name" value="GDP_Man_deHydtase"/>
</dbReference>
<evidence type="ECO:0000256" key="4">
    <source>
        <dbReference type="ARBA" id="ARBA00011989"/>
    </source>
</evidence>
<keyword evidence="5" id="KW-0456">Lyase</keyword>
<proteinExistence type="inferred from homology"/>
<organism evidence="8 9">
    <name type="scientific">candidate division WOR-1 bacterium RIFOXYC2_FULL_46_14</name>
    <dbReference type="NCBI Taxonomy" id="1802587"/>
    <lineage>
        <taxon>Bacteria</taxon>
        <taxon>Bacillati</taxon>
        <taxon>Saganbacteria</taxon>
    </lineage>
</organism>
<comment type="function">
    <text evidence="6">Catalyzes the conversion of GDP-D-mannose to GDP-4-dehydro-6-deoxy-D-mannose.</text>
</comment>
<dbReference type="Pfam" id="PF16363">
    <property type="entry name" value="GDP_Man_Dehyd"/>
    <property type="match status" value="1"/>
</dbReference>
<dbReference type="GO" id="GO:0008446">
    <property type="term" value="F:GDP-mannose 4,6-dehydratase activity"/>
    <property type="evidence" value="ECO:0007669"/>
    <property type="project" value="UniProtKB-EC"/>
</dbReference>
<dbReference type="GO" id="GO:0042351">
    <property type="term" value="P:'de novo' GDP-L-fucose biosynthetic process"/>
    <property type="evidence" value="ECO:0007669"/>
    <property type="project" value="TreeGrafter"/>
</dbReference>
<evidence type="ECO:0000259" key="7">
    <source>
        <dbReference type="Pfam" id="PF16363"/>
    </source>
</evidence>
<dbReference type="EMBL" id="MEUJ01000008">
    <property type="protein sequence ID" value="OGC39474.1"/>
    <property type="molecule type" value="Genomic_DNA"/>
</dbReference>
<comment type="similarity">
    <text evidence="3">Belongs to the NAD(P)-dependent epimerase/dehydratase family. GDP-mannose 4,6-dehydratase subfamily.</text>
</comment>
<sequence length="326" mass="36996">MKRALVLGVTGQDGSYLAEILLEKGYEVHGMIRRSATGNTRNIDHLIEDPKIFGKNFFLQRGDLADPTSLYRIINAVRPQEIYNEADQDHVSWSYDMVGYSADITGAAVGRILEIIRQIDRTIRYFQPCTSNMFGLTDSIKQNENTPFNPQSPYACAKAMAFYLTRYYRQAFGIFASTAILYNHESPRRTPEYLTRKVTRAVAKIACGKQDKLILGDMSACIDWGYAREYMETAWRILQLDKPDDFVIATGEAHSVGEWVEKAFAVVNLKPDNYVVTDQKLLRPTKTSSLVGDITKARKTFGFDPKFKIDKLVKLMVEADLEKNAE</sequence>
<evidence type="ECO:0000256" key="1">
    <source>
        <dbReference type="ARBA" id="ARBA00000188"/>
    </source>
</evidence>